<dbReference type="EMBL" id="UYSG01010894">
    <property type="protein sequence ID" value="VDL59312.1"/>
    <property type="molecule type" value="Genomic_DNA"/>
</dbReference>
<evidence type="ECO:0000313" key="3">
    <source>
        <dbReference type="WBParaSite" id="HDID_0000699601-mRNA-1"/>
    </source>
</evidence>
<name>A0A0R3SPS6_HYMDI</name>
<reference evidence="3" key="1">
    <citation type="submission" date="2017-02" db="UniProtKB">
        <authorList>
            <consortium name="WormBaseParasite"/>
        </authorList>
    </citation>
    <scope>IDENTIFICATION</scope>
</reference>
<evidence type="ECO:0000313" key="2">
    <source>
        <dbReference type="Proteomes" id="UP000274504"/>
    </source>
</evidence>
<gene>
    <name evidence="1" type="ORF">HDID_LOCUS6994</name>
</gene>
<organism evidence="3">
    <name type="scientific">Hymenolepis diminuta</name>
    <name type="common">Rat tapeworm</name>
    <dbReference type="NCBI Taxonomy" id="6216"/>
    <lineage>
        <taxon>Eukaryota</taxon>
        <taxon>Metazoa</taxon>
        <taxon>Spiralia</taxon>
        <taxon>Lophotrochozoa</taxon>
        <taxon>Platyhelminthes</taxon>
        <taxon>Cestoda</taxon>
        <taxon>Eucestoda</taxon>
        <taxon>Cyclophyllidea</taxon>
        <taxon>Hymenolepididae</taxon>
        <taxon>Hymenolepis</taxon>
    </lineage>
</organism>
<dbReference type="Proteomes" id="UP000274504">
    <property type="component" value="Unassembled WGS sequence"/>
</dbReference>
<accession>A0A0R3SPS6</accession>
<reference evidence="1 2" key="2">
    <citation type="submission" date="2018-11" db="EMBL/GenBank/DDBJ databases">
        <authorList>
            <consortium name="Pathogen Informatics"/>
        </authorList>
    </citation>
    <scope>NUCLEOTIDE SEQUENCE [LARGE SCALE GENOMIC DNA]</scope>
</reference>
<sequence>MRLPSLQPVRSKTVTRALALQSRRHYCTNACFAPRREVFELCHVLFAASTSPCSSNSSSSGDDVAAYLGWKGLSGRILVSCP</sequence>
<proteinExistence type="predicted"/>
<protein>
    <submittedName>
        <fullName evidence="3">Secreted protein</fullName>
    </submittedName>
</protein>
<dbReference type="AlphaFoldDB" id="A0A0R3SPS6"/>
<evidence type="ECO:0000313" key="1">
    <source>
        <dbReference type="EMBL" id="VDL59312.1"/>
    </source>
</evidence>
<dbReference type="WBParaSite" id="HDID_0000699601-mRNA-1">
    <property type="protein sequence ID" value="HDID_0000699601-mRNA-1"/>
    <property type="gene ID" value="HDID_0000699601"/>
</dbReference>